<organism evidence="2 3">
    <name type="scientific">Alicyclobacillus fodiniaquatilis</name>
    <dbReference type="NCBI Taxonomy" id="1661150"/>
    <lineage>
        <taxon>Bacteria</taxon>
        <taxon>Bacillati</taxon>
        <taxon>Bacillota</taxon>
        <taxon>Bacilli</taxon>
        <taxon>Bacillales</taxon>
        <taxon>Alicyclobacillaceae</taxon>
        <taxon>Alicyclobacillus</taxon>
    </lineage>
</organism>
<dbReference type="Pfam" id="PF04851">
    <property type="entry name" value="ResIII"/>
    <property type="match status" value="1"/>
</dbReference>
<dbReference type="InterPro" id="IPR001650">
    <property type="entry name" value="Helicase_C-like"/>
</dbReference>
<dbReference type="Gene3D" id="3.40.50.10810">
    <property type="entry name" value="Tandem AAA-ATPase domain"/>
    <property type="match status" value="2"/>
</dbReference>
<dbReference type="PANTHER" id="PTHR45629:SF7">
    <property type="entry name" value="DNA EXCISION REPAIR PROTEIN ERCC-6-RELATED"/>
    <property type="match status" value="1"/>
</dbReference>
<comment type="caution">
    <text evidence="2">The sequence shown here is derived from an EMBL/GenBank/DDBJ whole genome shotgun (WGS) entry which is preliminary data.</text>
</comment>
<dbReference type="SMART" id="SM00490">
    <property type="entry name" value="HELICc"/>
    <property type="match status" value="1"/>
</dbReference>
<feature type="domain" description="Helicase C-terminal" evidence="1">
    <location>
        <begin position="750"/>
        <end position="909"/>
    </location>
</feature>
<dbReference type="InterPro" id="IPR050496">
    <property type="entry name" value="SNF2_RAD54_helicase_repair"/>
</dbReference>
<dbReference type="Gene3D" id="3.40.50.300">
    <property type="entry name" value="P-loop containing nucleotide triphosphate hydrolases"/>
    <property type="match status" value="1"/>
</dbReference>
<keyword evidence="2" id="KW-0378">Hydrolase</keyword>
<dbReference type="InterPro" id="IPR038718">
    <property type="entry name" value="SNF2-like_sf"/>
</dbReference>
<dbReference type="InterPro" id="IPR006935">
    <property type="entry name" value="Helicase/UvrB_N"/>
</dbReference>
<name>A0ABW4JLW1_9BACL</name>
<gene>
    <name evidence="2" type="ORF">ACFSB2_15405</name>
</gene>
<keyword evidence="2" id="KW-0067">ATP-binding</keyword>
<dbReference type="PROSITE" id="PS51194">
    <property type="entry name" value="HELICASE_CTER"/>
    <property type="match status" value="1"/>
</dbReference>
<keyword evidence="2" id="KW-0347">Helicase</keyword>
<dbReference type="GO" id="GO:0004386">
    <property type="term" value="F:helicase activity"/>
    <property type="evidence" value="ECO:0007669"/>
    <property type="project" value="UniProtKB-KW"/>
</dbReference>
<sequence length="1066" mass="119616">MKVLKYRDDKNWMSSHVHMLITRFVDYNTEDLIAVGLIDADTSARAVAARIVKGEKTDLYRDSKAWSSEKRLLSKRYMYRLISRPIDKLNHTIVIHKSAVDDRLLEGQSRILIIPDGGNIEDLFLQRFSTDFNLPYVPEWKSELWSECKNQGYIGELKVWVDEEVPFWQDVKAFEMKESLTEDAAKDVLSSLLASNRILLPEGVTDAPQLSEALVPNEEGQVKVIDYLQTYAPHLAVAIEDLATPAHDLDRPIDPEIAKMGRIPFPAQAHTIQAIVNVMQEQKGVICSSDMGTGKSITALGVANSLAKKSNNGFACLMLVPGITIPKWIRDEIGKTLPGVKVTVLEDWHSAVRYREQTVRNNKKAPIEFVLLSRDTAKLGMPKVPALQYHEQVVFAEKVFDAEFQKEHPKHDGYITKSAHLIKDVFTCPDCGAIQIKQTKAAEKAARAAETEADKIKELKLGFDDLATRMNGKQIMWRDSVTECHCTACGHNLMRFVVPERENVKQLKRRRLQPAWFLKKYVRNHFDLLVVDELHQYKSNSGQGEAMGALVGTANKVLGLTGTLSDGKASSLYHLLWRLAPQQMKQEGFDHKACNKFVSLYGTLETKTRFSKDDVIAAGGSTNRKVIKNPPREIPGLSPKLFVNYLADKCTFLELGDLGLPLVELTEQPIFHEMEDDHRSTYNMFHGQLEGAMKQEYAKGNTGAFAKFIPSVVNAANQPHKDMHVAIGDDLVSFYAPNDSSQRSAKETALIKQVQSELEQGRRCVVYVRYSGDAEQDRRIFNILKEEGIRVKTLEATVSPEDRVEWLEDVVEKNVQVVVCNAKLVEVGLDLLSFPTLIFFQFTDEVATLRQSSRRSWRIGQHRACKVFYHVYSGSYEMVQFKRFLKKRSHSMLLEGRLDRSDVATFAELDDKSSSTFSIAACLGDVEDLAAKWQSLADKDIPQGVVTLEEQLFKEEIGLAMKRLAAETCRIAGVEMPSEEPVEATPESPTIVALPGRAERVSQDTASQALLLFSDDVLSACKGKASDSSNEPAPLITVGEMRSQMGLVVKAKRKYNVTENQLGFAL</sequence>
<dbReference type="SUPFAM" id="SSF52540">
    <property type="entry name" value="P-loop containing nucleoside triphosphate hydrolases"/>
    <property type="match status" value="2"/>
</dbReference>
<dbReference type="SMART" id="SM00487">
    <property type="entry name" value="DEXDc"/>
    <property type="match status" value="1"/>
</dbReference>
<dbReference type="InterPro" id="IPR014001">
    <property type="entry name" value="Helicase_ATP-bd"/>
</dbReference>
<protein>
    <submittedName>
        <fullName evidence="2">DEAD/DEAH box helicase family protein</fullName>
    </submittedName>
</protein>
<dbReference type="RefSeq" id="WP_377943983.1">
    <property type="nucleotide sequence ID" value="NZ_JBHUCX010000043.1"/>
</dbReference>
<dbReference type="InterPro" id="IPR027417">
    <property type="entry name" value="P-loop_NTPase"/>
</dbReference>
<evidence type="ECO:0000313" key="2">
    <source>
        <dbReference type="EMBL" id="MFD1676090.1"/>
    </source>
</evidence>
<keyword evidence="3" id="KW-1185">Reference proteome</keyword>
<dbReference type="Pfam" id="PF00271">
    <property type="entry name" value="Helicase_C"/>
    <property type="match status" value="1"/>
</dbReference>
<keyword evidence="2" id="KW-0547">Nucleotide-binding</keyword>
<dbReference type="EMBL" id="JBHUCX010000043">
    <property type="protein sequence ID" value="MFD1676090.1"/>
    <property type="molecule type" value="Genomic_DNA"/>
</dbReference>
<accession>A0ABW4JLW1</accession>
<dbReference type="PANTHER" id="PTHR45629">
    <property type="entry name" value="SNF2/RAD54 FAMILY MEMBER"/>
    <property type="match status" value="1"/>
</dbReference>
<proteinExistence type="predicted"/>
<evidence type="ECO:0000313" key="3">
    <source>
        <dbReference type="Proteomes" id="UP001597079"/>
    </source>
</evidence>
<dbReference type="Proteomes" id="UP001597079">
    <property type="component" value="Unassembled WGS sequence"/>
</dbReference>
<reference evidence="3" key="1">
    <citation type="journal article" date="2019" name="Int. J. Syst. Evol. Microbiol.">
        <title>The Global Catalogue of Microorganisms (GCM) 10K type strain sequencing project: providing services to taxonomists for standard genome sequencing and annotation.</title>
        <authorList>
            <consortium name="The Broad Institute Genomics Platform"/>
            <consortium name="The Broad Institute Genome Sequencing Center for Infectious Disease"/>
            <person name="Wu L."/>
            <person name="Ma J."/>
        </authorList>
    </citation>
    <scope>NUCLEOTIDE SEQUENCE [LARGE SCALE GENOMIC DNA]</scope>
    <source>
        <strain evidence="3">CGMCC 1.12286</strain>
    </source>
</reference>
<evidence type="ECO:0000259" key="1">
    <source>
        <dbReference type="PROSITE" id="PS51194"/>
    </source>
</evidence>